<keyword evidence="10" id="KW-0413">Isomerase</keyword>
<feature type="site" description="Catalytically relevant" evidence="6">
    <location>
        <position position="58"/>
    </location>
</feature>
<feature type="binding site" evidence="5">
    <location>
        <position position="81"/>
    </location>
    <ligand>
        <name>Zn(2+)</name>
        <dbReference type="ChEBI" id="CHEBI:29105"/>
    </ligand>
</feature>
<dbReference type="GO" id="GO:1901135">
    <property type="term" value="P:carbohydrate derivative metabolic process"/>
    <property type="evidence" value="ECO:0007669"/>
    <property type="project" value="InterPro"/>
</dbReference>
<feature type="domain" description="CBS" evidence="8">
    <location>
        <begin position="208"/>
        <end position="269"/>
    </location>
</feature>
<feature type="domain" description="CBS" evidence="8">
    <location>
        <begin position="271"/>
        <end position="323"/>
    </location>
</feature>
<keyword evidence="5" id="KW-0479">Metal-binding</keyword>
<sequence>MHSRKLTDTETLDRMANVLRTEAEALDLMASTLGAAHLKAVSLIEAMEGRLIVSGVGKSGHIGNKIAATLASTGTPAQFVHATEASHGDLGMVTARDVCLVISNSGETTELADIITYSRRFAIPLIAITRNAESTLATQADVTLLLPQAPEACGIGMAPTTSTTATLAIGDALAVALMERRGFERADFQVFHPGGKLGAQLTRVDALMHKGEALPLVSESTAMPEALITMTAKGFGLAGLVEDGRLAGIITDGDLRRNMATLMNQTAAEVATRNPRVIRSGTLASEALHEMNNNKISALFVLDDADHVVGLLHIHDCVRAGIA</sequence>
<evidence type="ECO:0000256" key="6">
    <source>
        <dbReference type="PIRSR" id="PIRSR004692-3"/>
    </source>
</evidence>
<dbReference type="Gene3D" id="3.10.580.10">
    <property type="entry name" value="CBS-domain"/>
    <property type="match status" value="1"/>
</dbReference>
<organism evidence="10 11">
    <name type="scientific">Tritonibacter multivorans</name>
    <dbReference type="NCBI Taxonomy" id="928856"/>
    <lineage>
        <taxon>Bacteria</taxon>
        <taxon>Pseudomonadati</taxon>
        <taxon>Pseudomonadota</taxon>
        <taxon>Alphaproteobacteria</taxon>
        <taxon>Rhodobacterales</taxon>
        <taxon>Paracoccaceae</taxon>
        <taxon>Tritonibacter</taxon>
    </lineage>
</organism>
<dbReference type="InterPro" id="IPR004800">
    <property type="entry name" value="KdsD/KpsF-type"/>
</dbReference>
<feature type="site" description="Catalytically relevant" evidence="6">
    <location>
        <position position="110"/>
    </location>
</feature>
<dbReference type="SMART" id="SM00116">
    <property type="entry name" value="CBS"/>
    <property type="match status" value="2"/>
</dbReference>
<dbReference type="CDD" id="cd04604">
    <property type="entry name" value="CBS_pair_SIS_assoc"/>
    <property type="match status" value="1"/>
</dbReference>
<dbReference type="GO" id="GO:0046872">
    <property type="term" value="F:metal ion binding"/>
    <property type="evidence" value="ECO:0007669"/>
    <property type="project" value="UniProtKB-KW"/>
</dbReference>
<dbReference type="InterPro" id="IPR046342">
    <property type="entry name" value="CBS_dom_sf"/>
</dbReference>
<dbReference type="GO" id="GO:0097367">
    <property type="term" value="F:carbohydrate derivative binding"/>
    <property type="evidence" value="ECO:0007669"/>
    <property type="project" value="InterPro"/>
</dbReference>
<dbReference type="OrthoDB" id="9762536at2"/>
<dbReference type="Proteomes" id="UP000052022">
    <property type="component" value="Unassembled WGS sequence"/>
</dbReference>
<dbReference type="InterPro" id="IPR050986">
    <property type="entry name" value="GutQ/KpsF_isomerases"/>
</dbReference>
<evidence type="ECO:0000259" key="9">
    <source>
        <dbReference type="PROSITE" id="PS51464"/>
    </source>
</evidence>
<keyword evidence="11" id="KW-1185">Reference proteome</keyword>
<protein>
    <submittedName>
        <fullName evidence="10">Arabinose 5-phosphate isomerase KdsD</fullName>
        <ecNumber evidence="10">5.3.1.13</ecNumber>
    </submittedName>
</protein>
<evidence type="ECO:0000256" key="4">
    <source>
        <dbReference type="PIRNR" id="PIRNR004692"/>
    </source>
</evidence>
<dbReference type="RefSeq" id="WP_058289992.1">
    <property type="nucleotide sequence ID" value="NZ_CYSD01000031.1"/>
</dbReference>
<keyword evidence="5" id="KW-0862">Zinc</keyword>
<evidence type="ECO:0000256" key="5">
    <source>
        <dbReference type="PIRSR" id="PIRSR004692-2"/>
    </source>
</evidence>
<dbReference type="InterPro" id="IPR000644">
    <property type="entry name" value="CBS_dom"/>
</dbReference>
<dbReference type="Pfam" id="PF00571">
    <property type="entry name" value="CBS"/>
    <property type="match status" value="2"/>
</dbReference>
<evidence type="ECO:0000259" key="8">
    <source>
        <dbReference type="PROSITE" id="PS51371"/>
    </source>
</evidence>
<proteinExistence type="inferred from homology"/>
<dbReference type="InterPro" id="IPR046348">
    <property type="entry name" value="SIS_dom_sf"/>
</dbReference>
<evidence type="ECO:0000313" key="10">
    <source>
        <dbReference type="EMBL" id="CUH78535.1"/>
    </source>
</evidence>
<accession>A0A0P1GTS3</accession>
<evidence type="ECO:0000256" key="2">
    <source>
        <dbReference type="ARBA" id="ARBA00022737"/>
    </source>
</evidence>
<dbReference type="PROSITE" id="PS51464">
    <property type="entry name" value="SIS"/>
    <property type="match status" value="1"/>
</dbReference>
<dbReference type="SUPFAM" id="SSF53697">
    <property type="entry name" value="SIS domain"/>
    <property type="match status" value="1"/>
</dbReference>
<dbReference type="GO" id="GO:0019146">
    <property type="term" value="F:arabinose-5-phosphate isomerase activity"/>
    <property type="evidence" value="ECO:0007669"/>
    <property type="project" value="UniProtKB-EC"/>
</dbReference>
<evidence type="ECO:0000256" key="3">
    <source>
        <dbReference type="ARBA" id="ARBA00023122"/>
    </source>
</evidence>
<dbReference type="EMBL" id="CYSD01000031">
    <property type="protein sequence ID" value="CUH78535.1"/>
    <property type="molecule type" value="Genomic_DNA"/>
</dbReference>
<dbReference type="GO" id="GO:0005975">
    <property type="term" value="P:carbohydrate metabolic process"/>
    <property type="evidence" value="ECO:0007669"/>
    <property type="project" value="InterPro"/>
</dbReference>
<dbReference type="STRING" id="928856.SAMN04488049_108102"/>
<gene>
    <name evidence="10" type="primary">kdsD</name>
    <name evidence="10" type="ORF">TRM7557_01931</name>
</gene>
<name>A0A0P1GTS3_9RHOB</name>
<dbReference type="EC" id="5.3.1.13" evidence="10"/>
<dbReference type="Pfam" id="PF01380">
    <property type="entry name" value="SIS"/>
    <property type="match status" value="1"/>
</dbReference>
<evidence type="ECO:0000256" key="1">
    <source>
        <dbReference type="ARBA" id="ARBA00008165"/>
    </source>
</evidence>
<dbReference type="FunFam" id="3.40.50.10490:FF:000011">
    <property type="entry name" value="Arabinose 5-phosphate isomerase"/>
    <property type="match status" value="1"/>
</dbReference>
<dbReference type="PANTHER" id="PTHR42745:SF1">
    <property type="entry name" value="ARABINOSE 5-PHOSPHATE ISOMERASE KDSD"/>
    <property type="match status" value="1"/>
</dbReference>
<dbReference type="NCBIfam" id="TIGR00393">
    <property type="entry name" value="kpsF"/>
    <property type="match status" value="1"/>
</dbReference>
<feature type="site" description="Catalytically relevant" evidence="6">
    <location>
        <position position="192"/>
    </location>
</feature>
<feature type="domain" description="SIS" evidence="9">
    <location>
        <begin position="40"/>
        <end position="183"/>
    </location>
</feature>
<reference evidence="10 11" key="1">
    <citation type="submission" date="2015-09" db="EMBL/GenBank/DDBJ databases">
        <authorList>
            <consortium name="Swine Surveillance"/>
        </authorList>
    </citation>
    <scope>NUCLEOTIDE SEQUENCE [LARGE SCALE GENOMIC DNA]</scope>
    <source>
        <strain evidence="10 11">CECT 7557</strain>
    </source>
</reference>
<evidence type="ECO:0000256" key="7">
    <source>
        <dbReference type="PROSITE-ProRule" id="PRU00703"/>
    </source>
</evidence>
<dbReference type="PROSITE" id="PS51371">
    <property type="entry name" value="CBS"/>
    <property type="match status" value="2"/>
</dbReference>
<dbReference type="PIRSF" id="PIRSF004692">
    <property type="entry name" value="KdsD_KpsF"/>
    <property type="match status" value="1"/>
</dbReference>
<keyword evidence="3 7" id="KW-0129">CBS domain</keyword>
<dbReference type="InterPro" id="IPR035474">
    <property type="entry name" value="SIS_Kpsf"/>
</dbReference>
<dbReference type="InterPro" id="IPR001347">
    <property type="entry name" value="SIS_dom"/>
</dbReference>
<dbReference type="PANTHER" id="PTHR42745">
    <property type="match status" value="1"/>
</dbReference>
<dbReference type="AlphaFoldDB" id="A0A0P1GTS3"/>
<dbReference type="CDD" id="cd05014">
    <property type="entry name" value="SIS_Kpsf"/>
    <property type="match status" value="1"/>
</dbReference>
<keyword evidence="2" id="KW-0677">Repeat</keyword>
<dbReference type="Gene3D" id="3.40.50.10490">
    <property type="entry name" value="Glucose-6-phosphate isomerase like protein, domain 1"/>
    <property type="match status" value="1"/>
</dbReference>
<evidence type="ECO:0000313" key="11">
    <source>
        <dbReference type="Proteomes" id="UP000052022"/>
    </source>
</evidence>
<feature type="site" description="Catalytically relevant" evidence="6">
    <location>
        <position position="151"/>
    </location>
</feature>
<comment type="similarity">
    <text evidence="1 4">Belongs to the SIS family. GutQ/KpsF subfamily.</text>
</comment>